<reference evidence="1 2" key="1">
    <citation type="submission" date="2020-08" db="EMBL/GenBank/DDBJ databases">
        <title>Genomic Encyclopedia of Type Strains, Phase IV (KMG-IV): sequencing the most valuable type-strain genomes for metagenomic binning, comparative biology and taxonomic classification.</title>
        <authorList>
            <person name="Goeker M."/>
        </authorList>
    </citation>
    <scope>NUCLEOTIDE SEQUENCE [LARGE SCALE GENOMIC DNA]</scope>
    <source>
        <strain evidence="1 2">DSM 43350</strain>
    </source>
</reference>
<protein>
    <submittedName>
        <fullName evidence="1">ABC-type multidrug transport system fused ATPase/permease subunit</fullName>
    </submittedName>
</protein>
<gene>
    <name evidence="1" type="ORF">HNR57_005112</name>
</gene>
<evidence type="ECO:0000313" key="1">
    <source>
        <dbReference type="EMBL" id="MBB6079169.1"/>
    </source>
</evidence>
<sequence>MGDGRIEEIGTHEELLRQGGAYTALHRGQLT</sequence>
<comment type="caution">
    <text evidence="1">The sequence shown here is derived from an EMBL/GenBank/DDBJ whole genome shotgun (WGS) entry which is preliminary data.</text>
</comment>
<name>A0A7W9TEJ6_9ACTN</name>
<proteinExistence type="predicted"/>
<dbReference type="Proteomes" id="UP000591537">
    <property type="component" value="Unassembled WGS sequence"/>
</dbReference>
<evidence type="ECO:0000313" key="2">
    <source>
        <dbReference type="Proteomes" id="UP000591537"/>
    </source>
</evidence>
<dbReference type="AlphaFoldDB" id="A0A7W9TEJ6"/>
<organism evidence="1 2">
    <name type="scientific">Streptomyces paradoxus</name>
    <dbReference type="NCBI Taxonomy" id="66375"/>
    <lineage>
        <taxon>Bacteria</taxon>
        <taxon>Bacillati</taxon>
        <taxon>Actinomycetota</taxon>
        <taxon>Actinomycetes</taxon>
        <taxon>Kitasatosporales</taxon>
        <taxon>Streptomycetaceae</taxon>
        <taxon>Streptomyces</taxon>
    </lineage>
</organism>
<dbReference type="EMBL" id="JACHGV010000008">
    <property type="protein sequence ID" value="MBB6079169.1"/>
    <property type="molecule type" value="Genomic_DNA"/>
</dbReference>
<keyword evidence="2" id="KW-1185">Reference proteome</keyword>
<accession>A0A7W9TEJ6</accession>